<dbReference type="EMBL" id="STGU01000002">
    <property type="protein sequence ID" value="THV38283.1"/>
    <property type="molecule type" value="Genomic_DNA"/>
</dbReference>
<evidence type="ECO:0000313" key="4">
    <source>
        <dbReference type="Proteomes" id="UP000307378"/>
    </source>
</evidence>
<dbReference type="AlphaFoldDB" id="A0A4S8Q2B6"/>
<dbReference type="Pfam" id="PF13417">
    <property type="entry name" value="GST_N_3"/>
    <property type="match status" value="1"/>
</dbReference>
<dbReference type="SUPFAM" id="SSF52833">
    <property type="entry name" value="Thioredoxin-like"/>
    <property type="match status" value="1"/>
</dbReference>
<organism evidence="3 4">
    <name type="scientific">Rhizobium rosettiformans W3</name>
    <dbReference type="NCBI Taxonomy" id="538378"/>
    <lineage>
        <taxon>Bacteria</taxon>
        <taxon>Pseudomonadati</taxon>
        <taxon>Pseudomonadota</taxon>
        <taxon>Alphaproteobacteria</taxon>
        <taxon>Hyphomicrobiales</taxon>
        <taxon>Rhizobiaceae</taxon>
        <taxon>Rhizobium/Agrobacterium group</taxon>
        <taxon>Rhizobium</taxon>
    </lineage>
</organism>
<proteinExistence type="predicted"/>
<dbReference type="InterPro" id="IPR036282">
    <property type="entry name" value="Glutathione-S-Trfase_C_sf"/>
</dbReference>
<protein>
    <submittedName>
        <fullName evidence="3">Glutathione S-transferase family protein</fullName>
    </submittedName>
</protein>
<dbReference type="InterPro" id="IPR004045">
    <property type="entry name" value="Glutathione_S-Trfase_N"/>
</dbReference>
<keyword evidence="3" id="KW-0808">Transferase</keyword>
<dbReference type="InterPro" id="IPR054416">
    <property type="entry name" value="GST_UstS-like_C"/>
</dbReference>
<dbReference type="Proteomes" id="UP000307378">
    <property type="component" value="Unassembled WGS sequence"/>
</dbReference>
<feature type="domain" description="Glutathione S-transferase UstS-like C-terminal" evidence="2">
    <location>
        <begin position="96"/>
        <end position="215"/>
    </location>
</feature>
<evidence type="ECO:0000259" key="1">
    <source>
        <dbReference type="Pfam" id="PF13417"/>
    </source>
</evidence>
<evidence type="ECO:0000259" key="2">
    <source>
        <dbReference type="Pfam" id="PF22041"/>
    </source>
</evidence>
<gene>
    <name evidence="3" type="ORF">FAA86_05700</name>
</gene>
<dbReference type="InterPro" id="IPR036249">
    <property type="entry name" value="Thioredoxin-like_sf"/>
</dbReference>
<dbReference type="CDD" id="cd03202">
    <property type="entry name" value="GST_C_etherase_LigE"/>
    <property type="match status" value="1"/>
</dbReference>
<dbReference type="CDD" id="cd03038">
    <property type="entry name" value="GST_N_etherase_LigE"/>
    <property type="match status" value="1"/>
</dbReference>
<feature type="domain" description="GST N-terminal" evidence="1">
    <location>
        <begin position="16"/>
        <end position="83"/>
    </location>
</feature>
<reference evidence="3 4" key="1">
    <citation type="submission" date="2019-04" db="EMBL/GenBank/DDBJ databases">
        <title>genome sequence of strain W3.</title>
        <authorList>
            <person name="Gao J."/>
            <person name="Sun J."/>
        </authorList>
    </citation>
    <scope>NUCLEOTIDE SEQUENCE [LARGE SCALE GENOMIC DNA]</scope>
    <source>
        <strain evidence="3 4">W3</strain>
    </source>
</reference>
<dbReference type="GO" id="GO:0016740">
    <property type="term" value="F:transferase activity"/>
    <property type="evidence" value="ECO:0007669"/>
    <property type="project" value="UniProtKB-KW"/>
</dbReference>
<dbReference type="Pfam" id="PF22041">
    <property type="entry name" value="GST_C_7"/>
    <property type="match status" value="1"/>
</dbReference>
<dbReference type="SUPFAM" id="SSF47616">
    <property type="entry name" value="GST C-terminal domain-like"/>
    <property type="match status" value="1"/>
</dbReference>
<accession>A0A4S8Q2B6</accession>
<evidence type="ECO:0000313" key="3">
    <source>
        <dbReference type="EMBL" id="THV38283.1"/>
    </source>
</evidence>
<comment type="caution">
    <text evidence="3">The sequence shown here is derived from an EMBL/GenBank/DDBJ whole genome shotgun (WGS) entry which is preliminary data.</text>
</comment>
<name>A0A4S8Q2B6_9HYPH</name>
<sequence>MTITLYSLCGADAARPFSPHCWKVVMALHHKGLAFEERPLAFTAIPTTENGFSKTVPFIRDGQELISDSFRIAQYLEEHYPDEPSLFGGQGGVAAARFVEGYSQQVVHGVVSRIALSDIHAMLAPTDQDYFRKSREERLGRTLEEVAAGRDAAIAALPAALQPLRHMLGHQPFVGGATPLFADYIVFGALQWLKITTGSIHLPADDPVSRWFDRCLDLYEGVGRAVA</sequence>
<dbReference type="Gene3D" id="1.20.1050.10">
    <property type="match status" value="1"/>
</dbReference>
<dbReference type="Gene3D" id="3.40.30.10">
    <property type="entry name" value="Glutaredoxin"/>
    <property type="match status" value="1"/>
</dbReference>
<dbReference type="RefSeq" id="WP_136538833.1">
    <property type="nucleotide sequence ID" value="NZ_STGU01000002.1"/>
</dbReference>